<dbReference type="Gene3D" id="3.40.190.10">
    <property type="entry name" value="Periplasmic binding protein-like II"/>
    <property type="match status" value="1"/>
</dbReference>
<gene>
    <name evidence="9" type="ORF">Fcan01_15511</name>
</gene>
<sequence length="669" mass="76230">MLNILHSLAKFYAVTKPTPSSILIQTLLTCHDEMDWATLIFFILLYFIPFTSSSITGLVSNLKFQVDSQSSATCLSITWVALRRRPILTKNYNSFQLHLGFRGNSISNLTLGPSLRLKFGEPCSIITYDHADILNPDFSENIPTSWNTNLLDNSYHIILLPSSQKEYFLSPTFSVPTHIRQFSRHIFIFRDLACYDFDSIWNLRRLVDRPFQDRVNFHLNPLIWAVMKTRRKTSTRRKSATRESRTTFGRSFTTYMSLSFNATPTINRESSSFGFLDPTTGKWDGMVAEIIEGRAHVANWLRLTQDAANAMLFTRVVSTDGIMFFTALPKTGDQNVIGNLLLSFAKSVVWLMEMATVVVTSVIISTSHKAYAVDKKIANLKYSRFCIMTELLTAALDQPFTRTFNKYVRPSVILRLVTGQWIVALIVLNIELRTQLVTWLTSPSITHPPQTFKQLANSHYTISFSGINDTTAGKIFQSLSDNHLVQVLKEKIVNYSRLADMPSCMAATQYSSSVCMGAKSLGTRAAGQELVSRRGQPLYKRSSELLVSYYSVVYIAKDMHHIKEKFCDRVFSLIESGLRSHLYERPLTTKFGKTKAEERYQVGKSFPTEKKSQRENAYIWKNSMNIVIRGNAMSIIALFAELGLQVFKKAFQSCKVLWRNFVDANKYKK</sequence>
<evidence type="ECO:0000256" key="7">
    <source>
        <dbReference type="ARBA" id="ARBA00023180"/>
    </source>
</evidence>
<dbReference type="AlphaFoldDB" id="A0A226DUN1"/>
<accession>A0A226DUN1</accession>
<name>A0A226DUN1_FOLCA</name>
<dbReference type="PANTHER" id="PTHR42643">
    <property type="entry name" value="IONOTROPIC RECEPTOR 20A-RELATED"/>
    <property type="match status" value="1"/>
</dbReference>
<dbReference type="PANTHER" id="PTHR42643:SF24">
    <property type="entry name" value="IONOTROPIC RECEPTOR 60A"/>
    <property type="match status" value="1"/>
</dbReference>
<evidence type="ECO:0000256" key="5">
    <source>
        <dbReference type="ARBA" id="ARBA00023136"/>
    </source>
</evidence>
<protein>
    <submittedName>
        <fullName evidence="9">Glutamate receptor ionotropic, delta-1</fullName>
    </submittedName>
</protein>
<dbReference type="GO" id="GO:0005886">
    <property type="term" value="C:plasma membrane"/>
    <property type="evidence" value="ECO:0007669"/>
    <property type="project" value="UniProtKB-SubCell"/>
</dbReference>
<keyword evidence="3 8" id="KW-0812">Transmembrane</keyword>
<dbReference type="InterPro" id="IPR052192">
    <property type="entry name" value="Insect_Ionotropic_Sensory_Rcpt"/>
</dbReference>
<dbReference type="Proteomes" id="UP000198287">
    <property type="component" value="Unassembled WGS sequence"/>
</dbReference>
<comment type="subcellular location">
    <subcellularLocation>
        <location evidence="1">Cell membrane</location>
        <topology evidence="1">Multi-pass membrane protein</topology>
    </subcellularLocation>
</comment>
<keyword evidence="10" id="KW-1185">Reference proteome</keyword>
<keyword evidence="5 8" id="KW-0472">Membrane</keyword>
<feature type="transmembrane region" description="Helical" evidence="8">
    <location>
        <begin position="36"/>
        <end position="59"/>
    </location>
</feature>
<proteinExistence type="predicted"/>
<keyword evidence="7" id="KW-0325">Glycoprotein</keyword>
<organism evidence="9 10">
    <name type="scientific">Folsomia candida</name>
    <name type="common">Springtail</name>
    <dbReference type="NCBI Taxonomy" id="158441"/>
    <lineage>
        <taxon>Eukaryota</taxon>
        <taxon>Metazoa</taxon>
        <taxon>Ecdysozoa</taxon>
        <taxon>Arthropoda</taxon>
        <taxon>Hexapoda</taxon>
        <taxon>Collembola</taxon>
        <taxon>Entomobryomorpha</taxon>
        <taxon>Isotomoidea</taxon>
        <taxon>Isotomidae</taxon>
        <taxon>Proisotominae</taxon>
        <taxon>Folsomia</taxon>
    </lineage>
</organism>
<evidence type="ECO:0000256" key="1">
    <source>
        <dbReference type="ARBA" id="ARBA00004651"/>
    </source>
</evidence>
<evidence type="ECO:0000256" key="3">
    <source>
        <dbReference type="ARBA" id="ARBA00022692"/>
    </source>
</evidence>
<evidence type="ECO:0000313" key="9">
    <source>
        <dbReference type="EMBL" id="OXA49205.1"/>
    </source>
</evidence>
<comment type="caution">
    <text evidence="9">The sequence shown here is derived from an EMBL/GenBank/DDBJ whole genome shotgun (WGS) entry which is preliminary data.</text>
</comment>
<dbReference type="SUPFAM" id="SSF53850">
    <property type="entry name" value="Periplasmic binding protein-like II"/>
    <property type="match status" value="1"/>
</dbReference>
<reference evidence="9 10" key="1">
    <citation type="submission" date="2015-12" db="EMBL/GenBank/DDBJ databases">
        <title>The genome of Folsomia candida.</title>
        <authorList>
            <person name="Faddeeva A."/>
            <person name="Derks M.F."/>
            <person name="Anvar Y."/>
            <person name="Smit S."/>
            <person name="Van Straalen N."/>
            <person name="Roelofs D."/>
        </authorList>
    </citation>
    <scope>NUCLEOTIDE SEQUENCE [LARGE SCALE GENOMIC DNA]</scope>
    <source>
        <strain evidence="9 10">VU population</strain>
        <tissue evidence="9">Whole body</tissue>
    </source>
</reference>
<evidence type="ECO:0000313" key="10">
    <source>
        <dbReference type="Proteomes" id="UP000198287"/>
    </source>
</evidence>
<evidence type="ECO:0000256" key="2">
    <source>
        <dbReference type="ARBA" id="ARBA00022475"/>
    </source>
</evidence>
<evidence type="ECO:0000256" key="4">
    <source>
        <dbReference type="ARBA" id="ARBA00022989"/>
    </source>
</evidence>
<keyword evidence="6 9" id="KW-0675">Receptor</keyword>
<evidence type="ECO:0000256" key="8">
    <source>
        <dbReference type="SAM" id="Phobius"/>
    </source>
</evidence>
<keyword evidence="4 8" id="KW-1133">Transmembrane helix</keyword>
<evidence type="ECO:0000256" key="6">
    <source>
        <dbReference type="ARBA" id="ARBA00023170"/>
    </source>
</evidence>
<keyword evidence="2" id="KW-1003">Cell membrane</keyword>
<dbReference type="EMBL" id="LNIX01000010">
    <property type="protein sequence ID" value="OXA49205.1"/>
    <property type="molecule type" value="Genomic_DNA"/>
</dbReference>